<feature type="compositionally biased region" description="Basic and acidic residues" evidence="1">
    <location>
        <begin position="22"/>
        <end position="36"/>
    </location>
</feature>
<feature type="region of interest" description="Disordered" evidence="1">
    <location>
        <begin position="1"/>
        <end position="47"/>
    </location>
</feature>
<feature type="compositionally biased region" description="Polar residues" evidence="1">
    <location>
        <begin position="1"/>
        <end position="11"/>
    </location>
</feature>
<organism evidence="2 3">
    <name type="scientific">Polychaeton citri CBS 116435</name>
    <dbReference type="NCBI Taxonomy" id="1314669"/>
    <lineage>
        <taxon>Eukaryota</taxon>
        <taxon>Fungi</taxon>
        <taxon>Dikarya</taxon>
        <taxon>Ascomycota</taxon>
        <taxon>Pezizomycotina</taxon>
        <taxon>Dothideomycetes</taxon>
        <taxon>Dothideomycetidae</taxon>
        <taxon>Capnodiales</taxon>
        <taxon>Capnodiaceae</taxon>
        <taxon>Polychaeton</taxon>
    </lineage>
</organism>
<gene>
    <name evidence="2" type="ORF">K431DRAFT_166121</name>
</gene>
<sequence>MTLVKVTNASPLRSVEGAKSARAREASRDMNERQGERGGGWGQDANDVWMDRHFDPKHIRSPAIARAATMPIEPIWECIDRNGPPAIHLYLGVYRTGVAAELAVAYGLCRWTDPCVWCPNVTAASPLVSQSIVNHQSSHCPPSSRSLLHHTRTFALHLLLLLASSAKSGWVEGQAARAAATAPIASPAGPSMFAHYATVRLTRYSFALALLSSGCWCGCESKTALTRPSKIFAALVLSTYC</sequence>
<dbReference type="EMBL" id="MU003773">
    <property type="protein sequence ID" value="KAF2724144.1"/>
    <property type="molecule type" value="Genomic_DNA"/>
</dbReference>
<accession>A0A9P4QFY8</accession>
<evidence type="ECO:0000256" key="1">
    <source>
        <dbReference type="SAM" id="MobiDB-lite"/>
    </source>
</evidence>
<dbReference type="AlphaFoldDB" id="A0A9P4QFY8"/>
<evidence type="ECO:0000313" key="3">
    <source>
        <dbReference type="Proteomes" id="UP000799441"/>
    </source>
</evidence>
<comment type="caution">
    <text evidence="2">The sequence shown here is derived from an EMBL/GenBank/DDBJ whole genome shotgun (WGS) entry which is preliminary data.</text>
</comment>
<keyword evidence="3" id="KW-1185">Reference proteome</keyword>
<protein>
    <submittedName>
        <fullName evidence="2">Uncharacterized protein</fullName>
    </submittedName>
</protein>
<evidence type="ECO:0000313" key="2">
    <source>
        <dbReference type="EMBL" id="KAF2724144.1"/>
    </source>
</evidence>
<dbReference type="Proteomes" id="UP000799441">
    <property type="component" value="Unassembled WGS sequence"/>
</dbReference>
<proteinExistence type="predicted"/>
<reference evidence="2" key="1">
    <citation type="journal article" date="2020" name="Stud. Mycol.">
        <title>101 Dothideomycetes genomes: a test case for predicting lifestyles and emergence of pathogens.</title>
        <authorList>
            <person name="Haridas S."/>
            <person name="Albert R."/>
            <person name="Binder M."/>
            <person name="Bloem J."/>
            <person name="Labutti K."/>
            <person name="Salamov A."/>
            <person name="Andreopoulos B."/>
            <person name="Baker S."/>
            <person name="Barry K."/>
            <person name="Bills G."/>
            <person name="Bluhm B."/>
            <person name="Cannon C."/>
            <person name="Castanera R."/>
            <person name="Culley D."/>
            <person name="Daum C."/>
            <person name="Ezra D."/>
            <person name="Gonzalez J."/>
            <person name="Henrissat B."/>
            <person name="Kuo A."/>
            <person name="Liang C."/>
            <person name="Lipzen A."/>
            <person name="Lutzoni F."/>
            <person name="Magnuson J."/>
            <person name="Mondo S."/>
            <person name="Nolan M."/>
            <person name="Ohm R."/>
            <person name="Pangilinan J."/>
            <person name="Park H.-J."/>
            <person name="Ramirez L."/>
            <person name="Alfaro M."/>
            <person name="Sun H."/>
            <person name="Tritt A."/>
            <person name="Yoshinaga Y."/>
            <person name="Zwiers L.-H."/>
            <person name="Turgeon B."/>
            <person name="Goodwin S."/>
            <person name="Spatafora J."/>
            <person name="Crous P."/>
            <person name="Grigoriev I."/>
        </authorList>
    </citation>
    <scope>NUCLEOTIDE SEQUENCE</scope>
    <source>
        <strain evidence="2">CBS 116435</strain>
    </source>
</reference>
<name>A0A9P4QFY8_9PEZI</name>